<evidence type="ECO:0000259" key="6">
    <source>
        <dbReference type="Pfam" id="PF04542"/>
    </source>
</evidence>
<proteinExistence type="inferred from homology"/>
<dbReference type="SUPFAM" id="SSF88659">
    <property type="entry name" value="Sigma3 and sigma4 domains of RNA polymerase sigma factors"/>
    <property type="match status" value="1"/>
</dbReference>
<evidence type="ECO:0000256" key="4">
    <source>
        <dbReference type="ARBA" id="ARBA00023125"/>
    </source>
</evidence>
<dbReference type="Gene3D" id="1.10.10.10">
    <property type="entry name" value="Winged helix-like DNA-binding domain superfamily/Winged helix DNA-binding domain"/>
    <property type="match status" value="1"/>
</dbReference>
<dbReference type="PANTHER" id="PTHR43133">
    <property type="entry name" value="RNA POLYMERASE ECF-TYPE SIGMA FACTO"/>
    <property type="match status" value="1"/>
</dbReference>
<dbReference type="NCBIfam" id="TIGR02937">
    <property type="entry name" value="sigma70-ECF"/>
    <property type="match status" value="1"/>
</dbReference>
<dbReference type="Pfam" id="PF04542">
    <property type="entry name" value="Sigma70_r2"/>
    <property type="match status" value="1"/>
</dbReference>
<feature type="domain" description="RNA polymerase sigma factor 70 region 4 type 2" evidence="7">
    <location>
        <begin position="105"/>
        <end position="156"/>
    </location>
</feature>
<evidence type="ECO:0000256" key="2">
    <source>
        <dbReference type="ARBA" id="ARBA00023015"/>
    </source>
</evidence>
<evidence type="ECO:0000256" key="5">
    <source>
        <dbReference type="ARBA" id="ARBA00023163"/>
    </source>
</evidence>
<dbReference type="InterPro" id="IPR013249">
    <property type="entry name" value="RNA_pol_sigma70_r4_t2"/>
</dbReference>
<dbReference type="InterPro" id="IPR007627">
    <property type="entry name" value="RNA_pol_sigma70_r2"/>
</dbReference>
<dbReference type="RefSeq" id="WP_328015313.1">
    <property type="nucleotide sequence ID" value="NZ_JARTFS010000009.1"/>
</dbReference>
<dbReference type="InterPro" id="IPR039425">
    <property type="entry name" value="RNA_pol_sigma-70-like"/>
</dbReference>
<sequence length="169" mass="20288">MNGRNLGEKLNFHLRRVYSYLLRMGATHQDAEDIIQETAYKFLIYIESMEIKKIESWLFRVAINLYYDFYRKQTNRRTILMMFEIQELFDDFSPEIAVIQKDHSNEIHKILNELKPVHKQLLILKYSTGLKIDEIAALLEMKQGTIKTTLHRARQAFIEIYRRKKDDSE</sequence>
<dbReference type="EMBL" id="JARTFS010000009">
    <property type="protein sequence ID" value="MED4402053.1"/>
    <property type="molecule type" value="Genomic_DNA"/>
</dbReference>
<dbReference type="InterPro" id="IPR013324">
    <property type="entry name" value="RNA_pol_sigma_r3/r4-like"/>
</dbReference>
<keyword evidence="5" id="KW-0804">Transcription</keyword>
<keyword evidence="4" id="KW-0238">DNA-binding</keyword>
<protein>
    <submittedName>
        <fullName evidence="8">RNA polymerase sigma factor</fullName>
    </submittedName>
</protein>
<name>A0ABU6NY58_9BACI</name>
<reference evidence="8 9" key="1">
    <citation type="submission" date="2023-03" db="EMBL/GenBank/DDBJ databases">
        <title>Bacillus Genome Sequencing.</title>
        <authorList>
            <person name="Dunlap C."/>
        </authorList>
    </citation>
    <scope>NUCLEOTIDE SEQUENCE [LARGE SCALE GENOMIC DNA]</scope>
    <source>
        <strain evidence="8 9">NRS-1717</strain>
    </source>
</reference>
<comment type="similarity">
    <text evidence="1">Belongs to the sigma-70 factor family. ECF subfamily.</text>
</comment>
<dbReference type="CDD" id="cd06171">
    <property type="entry name" value="Sigma70_r4"/>
    <property type="match status" value="1"/>
</dbReference>
<dbReference type="Proteomes" id="UP001342826">
    <property type="component" value="Unassembled WGS sequence"/>
</dbReference>
<dbReference type="Pfam" id="PF08281">
    <property type="entry name" value="Sigma70_r4_2"/>
    <property type="match status" value="1"/>
</dbReference>
<dbReference type="InterPro" id="IPR013325">
    <property type="entry name" value="RNA_pol_sigma_r2"/>
</dbReference>
<dbReference type="InterPro" id="IPR014284">
    <property type="entry name" value="RNA_pol_sigma-70_dom"/>
</dbReference>
<comment type="caution">
    <text evidence="8">The sequence shown here is derived from an EMBL/GenBank/DDBJ whole genome shotgun (WGS) entry which is preliminary data.</text>
</comment>
<dbReference type="Gene3D" id="1.10.1740.10">
    <property type="match status" value="1"/>
</dbReference>
<evidence type="ECO:0000313" key="8">
    <source>
        <dbReference type="EMBL" id="MED4402053.1"/>
    </source>
</evidence>
<gene>
    <name evidence="8" type="ORF">P9271_12065</name>
</gene>
<evidence type="ECO:0000259" key="7">
    <source>
        <dbReference type="Pfam" id="PF08281"/>
    </source>
</evidence>
<evidence type="ECO:0000313" key="9">
    <source>
        <dbReference type="Proteomes" id="UP001342826"/>
    </source>
</evidence>
<dbReference type="PANTHER" id="PTHR43133:SF8">
    <property type="entry name" value="RNA POLYMERASE SIGMA FACTOR HI_1459-RELATED"/>
    <property type="match status" value="1"/>
</dbReference>
<evidence type="ECO:0000256" key="3">
    <source>
        <dbReference type="ARBA" id="ARBA00023082"/>
    </source>
</evidence>
<feature type="domain" description="RNA polymerase sigma-70 region 2" evidence="6">
    <location>
        <begin position="13"/>
        <end position="74"/>
    </location>
</feature>
<evidence type="ECO:0000256" key="1">
    <source>
        <dbReference type="ARBA" id="ARBA00010641"/>
    </source>
</evidence>
<accession>A0ABU6NY58</accession>
<keyword evidence="3" id="KW-0731">Sigma factor</keyword>
<organism evidence="8 9">
    <name type="scientific">Metabacillus fastidiosus</name>
    <dbReference type="NCBI Taxonomy" id="1458"/>
    <lineage>
        <taxon>Bacteria</taxon>
        <taxon>Bacillati</taxon>
        <taxon>Bacillota</taxon>
        <taxon>Bacilli</taxon>
        <taxon>Bacillales</taxon>
        <taxon>Bacillaceae</taxon>
        <taxon>Metabacillus</taxon>
    </lineage>
</organism>
<dbReference type="InterPro" id="IPR036388">
    <property type="entry name" value="WH-like_DNA-bd_sf"/>
</dbReference>
<keyword evidence="2" id="KW-0805">Transcription regulation</keyword>
<dbReference type="SUPFAM" id="SSF88946">
    <property type="entry name" value="Sigma2 domain of RNA polymerase sigma factors"/>
    <property type="match status" value="1"/>
</dbReference>
<keyword evidence="9" id="KW-1185">Reference proteome</keyword>